<feature type="compositionally biased region" description="Basic residues" evidence="1">
    <location>
        <begin position="1"/>
        <end position="10"/>
    </location>
</feature>
<sequence length="54" mass="5976">DTHTLKHRGKVSSTPADERSPTQAEGLTVGGYRRYRGCCWSYRALSMTGSRACL</sequence>
<feature type="compositionally biased region" description="Polar residues" evidence="1">
    <location>
        <begin position="11"/>
        <end position="25"/>
    </location>
</feature>
<reference evidence="2" key="2">
    <citation type="submission" date="2016-06" db="EMBL/GenBank/DDBJ databases">
        <title>The genome of a short-lived fish provides insights into sex chromosome evolution and the genetic control of aging.</title>
        <authorList>
            <person name="Reichwald K."/>
            <person name="Felder M."/>
            <person name="Petzold A."/>
            <person name="Koch P."/>
            <person name="Groth M."/>
            <person name="Platzer M."/>
        </authorList>
    </citation>
    <scope>NUCLEOTIDE SEQUENCE</scope>
    <source>
        <tissue evidence="2">Brain</tissue>
    </source>
</reference>
<feature type="region of interest" description="Disordered" evidence="1">
    <location>
        <begin position="1"/>
        <end position="25"/>
    </location>
</feature>
<feature type="non-terminal residue" evidence="2">
    <location>
        <position position="1"/>
    </location>
</feature>
<gene>
    <name evidence="2" type="primary">FANCA</name>
</gene>
<name>A0A1A8AWQ6_NOTFU</name>
<organism evidence="2">
    <name type="scientific">Nothobranchius furzeri</name>
    <name type="common">Turquoise killifish</name>
    <dbReference type="NCBI Taxonomy" id="105023"/>
    <lineage>
        <taxon>Eukaryota</taxon>
        <taxon>Metazoa</taxon>
        <taxon>Chordata</taxon>
        <taxon>Craniata</taxon>
        <taxon>Vertebrata</taxon>
        <taxon>Euteleostomi</taxon>
        <taxon>Actinopterygii</taxon>
        <taxon>Neopterygii</taxon>
        <taxon>Teleostei</taxon>
        <taxon>Neoteleostei</taxon>
        <taxon>Acanthomorphata</taxon>
        <taxon>Ovalentaria</taxon>
        <taxon>Atherinomorphae</taxon>
        <taxon>Cyprinodontiformes</taxon>
        <taxon>Nothobranchiidae</taxon>
        <taxon>Nothobranchius</taxon>
    </lineage>
</organism>
<accession>A0A1A8AWQ6</accession>
<evidence type="ECO:0000256" key="1">
    <source>
        <dbReference type="SAM" id="MobiDB-lite"/>
    </source>
</evidence>
<evidence type="ECO:0000313" key="2">
    <source>
        <dbReference type="EMBL" id="SBP59123.1"/>
    </source>
</evidence>
<protein>
    <submittedName>
        <fullName evidence="2">Fanconi anemia, complementation group A</fullName>
    </submittedName>
</protein>
<reference evidence="2" key="1">
    <citation type="submission" date="2016-05" db="EMBL/GenBank/DDBJ databases">
        <authorList>
            <person name="Lavstsen T."/>
            <person name="Jespersen J.S."/>
        </authorList>
    </citation>
    <scope>NUCLEOTIDE SEQUENCE</scope>
    <source>
        <tissue evidence="2">Brain</tissue>
    </source>
</reference>
<proteinExistence type="predicted"/>
<feature type="non-terminal residue" evidence="2">
    <location>
        <position position="54"/>
    </location>
</feature>
<dbReference type="AlphaFoldDB" id="A0A1A8AWQ6"/>
<dbReference type="EMBL" id="HADY01020638">
    <property type="protein sequence ID" value="SBP59123.1"/>
    <property type="molecule type" value="Transcribed_RNA"/>
</dbReference>